<sequence>MYGDVLSREPRASRTGRLAALAVWAVLLLGVWLWGRELTGFAAAPPPERPAAPASAAGEVGGGTVDGRALPLGREPLPGSEPRRVEVGAAGVDARIVPRGLDGHGAVEPPPMADPGLVGWYEGGPAPGAEGVAVLVGHLDTGTGAAVFHRLPSVRPGDRVRVARADGTVAEFTVEEVSTAERDGFDPDEVYGPRRSGRAELRLITCTGEFDREDGSYTANLVVSAYLTGVRPA</sequence>
<comment type="caution">
    <text evidence="4">The sequence shown here is derived from an EMBL/GenBank/DDBJ whole genome shotgun (WGS) entry which is preliminary data.</text>
</comment>
<dbReference type="RefSeq" id="WP_380902057.1">
    <property type="nucleotide sequence ID" value="NZ_JBHUFU010000011.1"/>
</dbReference>
<keyword evidence="3" id="KW-0812">Transmembrane</keyword>
<dbReference type="Proteomes" id="UP001597365">
    <property type="component" value="Unassembled WGS sequence"/>
</dbReference>
<dbReference type="NCBIfam" id="NF033748">
    <property type="entry name" value="class_F_sortase"/>
    <property type="match status" value="1"/>
</dbReference>
<evidence type="ECO:0000256" key="1">
    <source>
        <dbReference type="ARBA" id="ARBA00022801"/>
    </source>
</evidence>
<proteinExistence type="predicted"/>
<organism evidence="4 5">
    <name type="scientific">Streptomyces desertarenae</name>
    <dbReference type="NCBI Taxonomy" id="2666184"/>
    <lineage>
        <taxon>Bacteria</taxon>
        <taxon>Bacillati</taxon>
        <taxon>Actinomycetota</taxon>
        <taxon>Actinomycetes</taxon>
        <taxon>Kitasatosporales</taxon>
        <taxon>Streptomycetaceae</taxon>
        <taxon>Streptomyces</taxon>
    </lineage>
</organism>
<evidence type="ECO:0000313" key="5">
    <source>
        <dbReference type="Proteomes" id="UP001597365"/>
    </source>
</evidence>
<gene>
    <name evidence="4" type="ORF">ACFSJS_19365</name>
</gene>
<dbReference type="Pfam" id="PF04203">
    <property type="entry name" value="Sortase"/>
    <property type="match status" value="1"/>
</dbReference>
<dbReference type="Gene3D" id="2.40.260.10">
    <property type="entry name" value="Sortase"/>
    <property type="match status" value="1"/>
</dbReference>
<dbReference type="InterPro" id="IPR005754">
    <property type="entry name" value="Sortase"/>
</dbReference>
<protein>
    <submittedName>
        <fullName evidence="4">Class F sortase</fullName>
    </submittedName>
</protein>
<evidence type="ECO:0000313" key="4">
    <source>
        <dbReference type="EMBL" id="MFD1831786.1"/>
    </source>
</evidence>
<name>A0ABW4PQT9_9ACTN</name>
<evidence type="ECO:0000256" key="3">
    <source>
        <dbReference type="SAM" id="Phobius"/>
    </source>
</evidence>
<dbReference type="InterPro" id="IPR023365">
    <property type="entry name" value="Sortase_dom-sf"/>
</dbReference>
<dbReference type="InterPro" id="IPR042001">
    <property type="entry name" value="Sortase_F"/>
</dbReference>
<dbReference type="SUPFAM" id="SSF63817">
    <property type="entry name" value="Sortase"/>
    <property type="match status" value="1"/>
</dbReference>
<accession>A0ABW4PQT9</accession>
<evidence type="ECO:0000256" key="2">
    <source>
        <dbReference type="SAM" id="MobiDB-lite"/>
    </source>
</evidence>
<feature type="region of interest" description="Disordered" evidence="2">
    <location>
        <begin position="46"/>
        <end position="83"/>
    </location>
</feature>
<keyword evidence="3" id="KW-1133">Transmembrane helix</keyword>
<dbReference type="CDD" id="cd05829">
    <property type="entry name" value="Sortase_F"/>
    <property type="match status" value="1"/>
</dbReference>
<reference evidence="5" key="1">
    <citation type="journal article" date="2019" name="Int. J. Syst. Evol. Microbiol.">
        <title>The Global Catalogue of Microorganisms (GCM) 10K type strain sequencing project: providing services to taxonomists for standard genome sequencing and annotation.</title>
        <authorList>
            <consortium name="The Broad Institute Genomics Platform"/>
            <consortium name="The Broad Institute Genome Sequencing Center for Infectious Disease"/>
            <person name="Wu L."/>
            <person name="Ma J."/>
        </authorList>
    </citation>
    <scope>NUCLEOTIDE SEQUENCE [LARGE SCALE GENOMIC DNA]</scope>
    <source>
        <strain evidence="5">CGMCC 4.7455</strain>
    </source>
</reference>
<feature type="transmembrane region" description="Helical" evidence="3">
    <location>
        <begin position="18"/>
        <end position="35"/>
    </location>
</feature>
<dbReference type="EMBL" id="JBHUFU010000011">
    <property type="protein sequence ID" value="MFD1831786.1"/>
    <property type="molecule type" value="Genomic_DNA"/>
</dbReference>
<keyword evidence="1" id="KW-0378">Hydrolase</keyword>
<keyword evidence="5" id="KW-1185">Reference proteome</keyword>
<keyword evidence="3" id="KW-0472">Membrane</keyword>